<feature type="compositionally biased region" description="Polar residues" evidence="1">
    <location>
        <begin position="45"/>
        <end position="57"/>
    </location>
</feature>
<feature type="region of interest" description="Disordered" evidence="1">
    <location>
        <begin position="180"/>
        <end position="212"/>
    </location>
</feature>
<protein>
    <submittedName>
        <fullName evidence="2">Uncharacterized protein</fullName>
    </submittedName>
</protein>
<evidence type="ECO:0000313" key="3">
    <source>
        <dbReference type="Proteomes" id="UP000076532"/>
    </source>
</evidence>
<keyword evidence="3" id="KW-1185">Reference proteome</keyword>
<accession>A0A166PS50</accession>
<evidence type="ECO:0000256" key="1">
    <source>
        <dbReference type="SAM" id="MobiDB-lite"/>
    </source>
</evidence>
<feature type="compositionally biased region" description="Polar residues" evidence="1">
    <location>
        <begin position="17"/>
        <end position="34"/>
    </location>
</feature>
<dbReference type="STRING" id="436010.A0A166PS50"/>
<gene>
    <name evidence="2" type="ORF">FIBSPDRAFT_855027</name>
</gene>
<dbReference type="Proteomes" id="UP000076532">
    <property type="component" value="Unassembled WGS sequence"/>
</dbReference>
<reference evidence="2 3" key="1">
    <citation type="journal article" date="2016" name="Mol. Biol. Evol.">
        <title>Comparative Genomics of Early-Diverging Mushroom-Forming Fungi Provides Insights into the Origins of Lignocellulose Decay Capabilities.</title>
        <authorList>
            <person name="Nagy L.G."/>
            <person name="Riley R."/>
            <person name="Tritt A."/>
            <person name="Adam C."/>
            <person name="Daum C."/>
            <person name="Floudas D."/>
            <person name="Sun H."/>
            <person name="Yadav J.S."/>
            <person name="Pangilinan J."/>
            <person name="Larsson K.H."/>
            <person name="Matsuura K."/>
            <person name="Barry K."/>
            <person name="Labutti K."/>
            <person name="Kuo R."/>
            <person name="Ohm R.A."/>
            <person name="Bhattacharya S.S."/>
            <person name="Shirouzu T."/>
            <person name="Yoshinaga Y."/>
            <person name="Martin F.M."/>
            <person name="Grigoriev I.V."/>
            <person name="Hibbett D.S."/>
        </authorList>
    </citation>
    <scope>NUCLEOTIDE SEQUENCE [LARGE SCALE GENOMIC DNA]</scope>
    <source>
        <strain evidence="2 3">CBS 109695</strain>
    </source>
</reference>
<dbReference type="AlphaFoldDB" id="A0A166PS50"/>
<sequence>MQQAHQHPARPLISPHAHQSTPASSPYAWTQPSKSAPRPFALNQPARTCTRTSQPHLVSSRAPDHVAPHHPCRPATSRAQACTQPRSPPAPIQPRSALPAPVSSSSPHPIPARAQSAPSSHVRPHPARMHPAAQPHPVSPRGCTLLVYPNSAASGSNYSHSTAKSTHVLDRAMETLFEEGPSPAAKKAKRGRSNTIPGLEPLSPEHKPPKMPVRSLTGPLHVTFAEPTNETECKRCEAVIEDARFRRMRAGCCASGAGRIWWCWDSLIW</sequence>
<organism evidence="2 3">
    <name type="scientific">Athelia psychrophila</name>
    <dbReference type="NCBI Taxonomy" id="1759441"/>
    <lineage>
        <taxon>Eukaryota</taxon>
        <taxon>Fungi</taxon>
        <taxon>Dikarya</taxon>
        <taxon>Basidiomycota</taxon>
        <taxon>Agaricomycotina</taxon>
        <taxon>Agaricomycetes</taxon>
        <taxon>Agaricomycetidae</taxon>
        <taxon>Atheliales</taxon>
        <taxon>Atheliaceae</taxon>
        <taxon>Athelia</taxon>
    </lineage>
</organism>
<proteinExistence type="predicted"/>
<dbReference type="EMBL" id="KV417515">
    <property type="protein sequence ID" value="KZP26388.1"/>
    <property type="molecule type" value="Genomic_DNA"/>
</dbReference>
<feature type="compositionally biased region" description="Low complexity" evidence="1">
    <location>
        <begin position="94"/>
        <end position="107"/>
    </location>
</feature>
<name>A0A166PS50_9AGAM</name>
<feature type="region of interest" description="Disordered" evidence="1">
    <location>
        <begin position="1"/>
        <end position="141"/>
    </location>
</feature>
<evidence type="ECO:0000313" key="2">
    <source>
        <dbReference type="EMBL" id="KZP26388.1"/>
    </source>
</evidence>